<dbReference type="Pfam" id="PF12706">
    <property type="entry name" value="Lactamase_B_2"/>
    <property type="match status" value="1"/>
</dbReference>
<dbReference type="AlphaFoldDB" id="A0A6C1B8K1"/>
<accession>A0A6C1B8K1</accession>
<dbReference type="PANTHER" id="PTHR47619:SF1">
    <property type="entry name" value="EXODEOXYRIBONUCLEASE WALJ"/>
    <property type="match status" value="1"/>
</dbReference>
<dbReference type="KEGG" id="azq:G3580_10880"/>
<dbReference type="InterPro" id="IPR036866">
    <property type="entry name" value="RibonucZ/Hydroxyglut_hydro"/>
</dbReference>
<dbReference type="Gene3D" id="3.60.15.10">
    <property type="entry name" value="Ribonuclease Z/Hydroxyacylglutathione hydrolase-like"/>
    <property type="match status" value="1"/>
</dbReference>
<dbReference type="SUPFAM" id="SSF56281">
    <property type="entry name" value="Metallo-hydrolase/oxidoreductase"/>
    <property type="match status" value="1"/>
</dbReference>
<dbReference type="PANTHER" id="PTHR47619">
    <property type="entry name" value="METALLO-HYDROLASE YYCJ-RELATED"/>
    <property type="match status" value="1"/>
</dbReference>
<dbReference type="GO" id="GO:0016787">
    <property type="term" value="F:hydrolase activity"/>
    <property type="evidence" value="ECO:0007669"/>
    <property type="project" value="UniProtKB-KW"/>
</dbReference>
<sequence>MRFVSLGSGSKGNALLVHAGTTRILIDCGFGVRALSQRLARVGCILDQLDAVFVTHEHSDHVAGLAALQRRTGCPVHLTEGTHCQLRERQRLSGPVHEVRANQAVTVGDLQVTPYGVPHDAAEPVQFVISDGACRLGVLTDAGSVTGSMVEALRECNGLVIEFNHDADLLRDGPYPAFLKRRIASDEGHLDNEAAAHLLGELKHPGLQHVLGAHLSEQNNRPELVRAGMSRALGASPQEMCVADQAEGSDWFSLTG</sequence>
<dbReference type="SMART" id="SM00849">
    <property type="entry name" value="Lactamase_B"/>
    <property type="match status" value="1"/>
</dbReference>
<dbReference type="Proteomes" id="UP000501991">
    <property type="component" value="Chromosome"/>
</dbReference>
<dbReference type="InterPro" id="IPR052533">
    <property type="entry name" value="WalJ/YycJ-like"/>
</dbReference>
<protein>
    <submittedName>
        <fullName evidence="2">MBL fold metallo-hydrolase</fullName>
    </submittedName>
</protein>
<keyword evidence="2" id="KW-0378">Hydrolase</keyword>
<dbReference type="InterPro" id="IPR001279">
    <property type="entry name" value="Metallo-B-lactamas"/>
</dbReference>
<organism evidence="2 3">
    <name type="scientific">Nitrogeniibacter mangrovi</name>
    <dbReference type="NCBI Taxonomy" id="2016596"/>
    <lineage>
        <taxon>Bacteria</taxon>
        <taxon>Pseudomonadati</taxon>
        <taxon>Pseudomonadota</taxon>
        <taxon>Betaproteobacteria</taxon>
        <taxon>Rhodocyclales</taxon>
        <taxon>Zoogloeaceae</taxon>
        <taxon>Nitrogeniibacter</taxon>
    </lineage>
</organism>
<evidence type="ECO:0000259" key="1">
    <source>
        <dbReference type="SMART" id="SM00849"/>
    </source>
</evidence>
<gene>
    <name evidence="2" type="ORF">G3580_10880</name>
</gene>
<evidence type="ECO:0000313" key="2">
    <source>
        <dbReference type="EMBL" id="QID19807.1"/>
    </source>
</evidence>
<reference evidence="2 3" key="1">
    <citation type="submission" date="2020-02" db="EMBL/GenBank/DDBJ databases">
        <title>Nitrogenibacter mangrovi gen. nov., sp. nov. isolated from mangrove sediment, a denitrifying betaproteobacterium.</title>
        <authorList>
            <person name="Liao H."/>
            <person name="Tian Y."/>
        </authorList>
    </citation>
    <scope>NUCLEOTIDE SEQUENCE [LARGE SCALE GENOMIC DNA]</scope>
    <source>
        <strain evidence="2 3">M9-3-2</strain>
    </source>
</reference>
<dbReference type="EMBL" id="CP048836">
    <property type="protein sequence ID" value="QID19807.1"/>
    <property type="molecule type" value="Genomic_DNA"/>
</dbReference>
<feature type="domain" description="Metallo-beta-lactamase" evidence="1">
    <location>
        <begin position="11"/>
        <end position="197"/>
    </location>
</feature>
<name>A0A6C1B8K1_9RHOO</name>
<evidence type="ECO:0000313" key="3">
    <source>
        <dbReference type="Proteomes" id="UP000501991"/>
    </source>
</evidence>
<proteinExistence type="predicted"/>
<keyword evidence="3" id="KW-1185">Reference proteome</keyword>